<dbReference type="Proteomes" id="UP000271974">
    <property type="component" value="Unassembled WGS sequence"/>
</dbReference>
<dbReference type="STRING" id="188477.A0A3S1BN86"/>
<sequence>ERTFLSGLLVKEHPDVHTWHIGGKKIRREWVWISMVHRQNRSRGTRRHKAAKKNGVRFVMKTEPITNNFWYPGTCGRIQYQPPESTSTGQAVHKIWNGRSAAPHGKHPWLAGVKVLADRGNYSDGEENSRTREQSDLPRDGSERFVYDGAPMCAATIISEFWLLSVAHCYWNKTKEKLRIVVADNQLKVKDAGEEIYEIEEIVPHENHEQGRRSTHDIALLKVKPRGGRGIAFNRYVQPVCLPTPAMHHPDGELCWVAGWGFTEHRG</sequence>
<dbReference type="GO" id="GO:0006508">
    <property type="term" value="P:proteolysis"/>
    <property type="evidence" value="ECO:0007669"/>
    <property type="project" value="UniProtKB-KW"/>
</dbReference>
<dbReference type="PANTHER" id="PTHR24264">
    <property type="entry name" value="TRYPSIN-RELATED"/>
    <property type="match status" value="1"/>
</dbReference>
<accession>A0A3S1BN86</accession>
<gene>
    <name evidence="6" type="ORF">EGW08_021234</name>
</gene>
<organism evidence="6 7">
    <name type="scientific">Elysia chlorotica</name>
    <name type="common">Eastern emerald elysia</name>
    <name type="synonym">Sea slug</name>
    <dbReference type="NCBI Taxonomy" id="188477"/>
    <lineage>
        <taxon>Eukaryota</taxon>
        <taxon>Metazoa</taxon>
        <taxon>Spiralia</taxon>
        <taxon>Lophotrochozoa</taxon>
        <taxon>Mollusca</taxon>
        <taxon>Gastropoda</taxon>
        <taxon>Heterobranchia</taxon>
        <taxon>Euthyneura</taxon>
        <taxon>Panpulmonata</taxon>
        <taxon>Sacoglossa</taxon>
        <taxon>Placobranchoidea</taxon>
        <taxon>Plakobranchidae</taxon>
        <taxon>Elysia</taxon>
    </lineage>
</organism>
<feature type="non-terminal residue" evidence="6">
    <location>
        <position position="267"/>
    </location>
</feature>
<feature type="compositionally biased region" description="Basic and acidic residues" evidence="4">
    <location>
        <begin position="127"/>
        <end position="142"/>
    </location>
</feature>
<dbReference type="InterPro" id="IPR043504">
    <property type="entry name" value="Peptidase_S1_PA_chymotrypsin"/>
</dbReference>
<dbReference type="InterPro" id="IPR009003">
    <property type="entry name" value="Peptidase_S1_PA"/>
</dbReference>
<keyword evidence="1" id="KW-0645">Protease</keyword>
<dbReference type="GO" id="GO:0005615">
    <property type="term" value="C:extracellular space"/>
    <property type="evidence" value="ECO:0007669"/>
    <property type="project" value="TreeGrafter"/>
</dbReference>
<dbReference type="AlphaFoldDB" id="A0A3S1BN86"/>
<dbReference type="PROSITE" id="PS50240">
    <property type="entry name" value="TRYPSIN_DOM"/>
    <property type="match status" value="1"/>
</dbReference>
<reference evidence="6 7" key="1">
    <citation type="submission" date="2019-01" db="EMBL/GenBank/DDBJ databases">
        <title>A draft genome assembly of the solar-powered sea slug Elysia chlorotica.</title>
        <authorList>
            <person name="Cai H."/>
            <person name="Li Q."/>
            <person name="Fang X."/>
            <person name="Li J."/>
            <person name="Curtis N.E."/>
            <person name="Altenburger A."/>
            <person name="Shibata T."/>
            <person name="Feng M."/>
            <person name="Maeda T."/>
            <person name="Schwartz J.A."/>
            <person name="Shigenobu S."/>
            <person name="Lundholm N."/>
            <person name="Nishiyama T."/>
            <person name="Yang H."/>
            <person name="Hasebe M."/>
            <person name="Li S."/>
            <person name="Pierce S.K."/>
            <person name="Wang J."/>
        </authorList>
    </citation>
    <scope>NUCLEOTIDE SEQUENCE [LARGE SCALE GENOMIC DNA]</scope>
    <source>
        <strain evidence="6">EC2010</strain>
        <tissue evidence="6">Whole organism of an adult</tissue>
    </source>
</reference>
<evidence type="ECO:0000256" key="1">
    <source>
        <dbReference type="ARBA" id="ARBA00022670"/>
    </source>
</evidence>
<keyword evidence="7" id="KW-1185">Reference proteome</keyword>
<dbReference type="SMART" id="SM00020">
    <property type="entry name" value="Tryp_SPc"/>
    <property type="match status" value="1"/>
</dbReference>
<dbReference type="EMBL" id="RQTK01001289">
    <property type="protein sequence ID" value="RUS70999.1"/>
    <property type="molecule type" value="Genomic_DNA"/>
</dbReference>
<dbReference type="PANTHER" id="PTHR24264:SF54">
    <property type="entry name" value="PEPTIDASE S1 DOMAIN-CONTAINING PROTEIN"/>
    <property type="match status" value="1"/>
</dbReference>
<keyword evidence="3" id="KW-0720">Serine protease</keyword>
<dbReference type="GO" id="GO:0004252">
    <property type="term" value="F:serine-type endopeptidase activity"/>
    <property type="evidence" value="ECO:0007669"/>
    <property type="project" value="InterPro"/>
</dbReference>
<evidence type="ECO:0000259" key="5">
    <source>
        <dbReference type="PROSITE" id="PS50240"/>
    </source>
</evidence>
<dbReference type="InterPro" id="IPR050127">
    <property type="entry name" value="Serine_Proteases_S1"/>
</dbReference>
<dbReference type="Gene3D" id="2.40.10.10">
    <property type="entry name" value="Trypsin-like serine proteases"/>
    <property type="match status" value="1"/>
</dbReference>
<evidence type="ECO:0000313" key="6">
    <source>
        <dbReference type="EMBL" id="RUS70999.1"/>
    </source>
</evidence>
<dbReference type="SUPFAM" id="SSF50494">
    <property type="entry name" value="Trypsin-like serine proteases"/>
    <property type="match status" value="1"/>
</dbReference>
<name>A0A3S1BN86_ELYCH</name>
<evidence type="ECO:0000313" key="7">
    <source>
        <dbReference type="Proteomes" id="UP000271974"/>
    </source>
</evidence>
<comment type="caution">
    <text evidence="6">The sequence shown here is derived from an EMBL/GenBank/DDBJ whole genome shotgun (WGS) entry which is preliminary data.</text>
</comment>
<evidence type="ECO:0000256" key="4">
    <source>
        <dbReference type="SAM" id="MobiDB-lite"/>
    </source>
</evidence>
<dbReference type="OrthoDB" id="10004439at2759"/>
<feature type="domain" description="Peptidase S1" evidence="5">
    <location>
        <begin position="95"/>
        <end position="267"/>
    </location>
</feature>
<keyword evidence="2" id="KW-0378">Hydrolase</keyword>
<proteinExistence type="predicted"/>
<protein>
    <recommendedName>
        <fullName evidence="5">Peptidase S1 domain-containing protein</fullName>
    </recommendedName>
</protein>
<feature type="non-terminal residue" evidence="6">
    <location>
        <position position="1"/>
    </location>
</feature>
<evidence type="ECO:0000256" key="2">
    <source>
        <dbReference type="ARBA" id="ARBA00022801"/>
    </source>
</evidence>
<dbReference type="Pfam" id="PF00089">
    <property type="entry name" value="Trypsin"/>
    <property type="match status" value="1"/>
</dbReference>
<feature type="region of interest" description="Disordered" evidence="4">
    <location>
        <begin position="120"/>
        <end position="142"/>
    </location>
</feature>
<dbReference type="InterPro" id="IPR001254">
    <property type="entry name" value="Trypsin_dom"/>
</dbReference>
<evidence type="ECO:0000256" key="3">
    <source>
        <dbReference type="ARBA" id="ARBA00022825"/>
    </source>
</evidence>